<dbReference type="InterPro" id="IPR029058">
    <property type="entry name" value="AB_hydrolase_fold"/>
</dbReference>
<dbReference type="PANTHER" id="PTHR36837:SF2">
    <property type="entry name" value="POLY(3-HYDROXYALKANOATE) POLYMERASE SUBUNIT PHAC"/>
    <property type="match status" value="1"/>
</dbReference>
<protein>
    <submittedName>
        <fullName evidence="2">Polyhydroxyalkanoate synthase</fullName>
        <ecNumber evidence="2">2.3.1.-</ecNumber>
    </submittedName>
</protein>
<dbReference type="InterPro" id="IPR000073">
    <property type="entry name" value="AB_hydrolase_1"/>
</dbReference>
<dbReference type="RefSeq" id="WP_183188077.1">
    <property type="nucleotide sequence ID" value="NZ_JACICD010000001.1"/>
</dbReference>
<dbReference type="PANTHER" id="PTHR36837">
    <property type="entry name" value="POLY(3-HYDROXYALKANOATE) POLYMERASE SUBUNIT PHAC"/>
    <property type="match status" value="1"/>
</dbReference>
<keyword evidence="3" id="KW-1185">Reference proteome</keyword>
<dbReference type="Proteomes" id="UP000533469">
    <property type="component" value="Unassembled WGS sequence"/>
</dbReference>
<dbReference type="InterPro" id="IPR051321">
    <property type="entry name" value="PHA/PHB_synthase"/>
</dbReference>
<dbReference type="Gene3D" id="3.40.50.1820">
    <property type="entry name" value="alpha/beta hydrolase"/>
    <property type="match status" value="1"/>
</dbReference>
<reference evidence="2 3" key="1">
    <citation type="submission" date="2020-08" db="EMBL/GenBank/DDBJ databases">
        <title>Genomic Encyclopedia of Type Strains, Phase IV (KMG-IV): sequencing the most valuable type-strain genomes for metagenomic binning, comparative biology and taxonomic classification.</title>
        <authorList>
            <person name="Goeker M."/>
        </authorList>
    </citation>
    <scope>NUCLEOTIDE SEQUENCE [LARGE SCALE GENOMIC DNA]</scope>
    <source>
        <strain evidence="2 3">DSM 5895</strain>
    </source>
</reference>
<dbReference type="AlphaFoldDB" id="A0A839Z2Q5"/>
<proteinExistence type="predicted"/>
<accession>A0A839Z2Q5</accession>
<evidence type="ECO:0000313" key="2">
    <source>
        <dbReference type="EMBL" id="MBB3769899.1"/>
    </source>
</evidence>
<sequence>MEKHPFQDGSDPFAQMRAAQAAAMDQMRGAQARSLDLLGFGTHECAYDMVGAGPHWRLRRYHGATAGAPLLLVPAPIKRPYIWDLTPDVSVVRFWLDQGLSVHLLEWIAPTDADGPAGIEDYARAILAAGRAIRDARAEGLGEDHGEGRGHNEASGPLFLIGHSLGGTLAAIACAMEPDLARGVVLLGAPLSFEPGSSAFRDLVVAQNHETPEDRPVPGSQLSQGCAMLSPVAFVWARWMDIALSLADPAALNVHLHVTRWALDEVALPGKLIRQMVDWLYREDRFRLGRLALGARLLGPANLTTPVLAVITPADEIGPRTAVEPFFARISGGDTQILEHPAEIGVGLQHLAILAGRRAHAQTWPQIAGWMAARG</sequence>
<dbReference type="Pfam" id="PF00561">
    <property type="entry name" value="Abhydrolase_1"/>
    <property type="match status" value="1"/>
</dbReference>
<gene>
    <name evidence="2" type="ORF">FHS55_000485</name>
</gene>
<comment type="caution">
    <text evidence="2">The sequence shown here is derived from an EMBL/GenBank/DDBJ whole genome shotgun (WGS) entry which is preliminary data.</text>
</comment>
<feature type="domain" description="AB hydrolase-1" evidence="1">
    <location>
        <begin position="157"/>
        <end position="195"/>
    </location>
</feature>
<keyword evidence="2" id="KW-0808">Transferase</keyword>
<dbReference type="EC" id="2.3.1.-" evidence="2"/>
<name>A0A839Z2Q5_9HYPH</name>
<dbReference type="EMBL" id="JACICD010000001">
    <property type="protein sequence ID" value="MBB3769899.1"/>
    <property type="molecule type" value="Genomic_DNA"/>
</dbReference>
<keyword evidence="2" id="KW-0012">Acyltransferase</keyword>
<organism evidence="2 3">
    <name type="scientific">Ancylobacter tetraedralis</name>
    <dbReference type="NCBI Taxonomy" id="217068"/>
    <lineage>
        <taxon>Bacteria</taxon>
        <taxon>Pseudomonadati</taxon>
        <taxon>Pseudomonadota</taxon>
        <taxon>Alphaproteobacteria</taxon>
        <taxon>Hyphomicrobiales</taxon>
        <taxon>Xanthobacteraceae</taxon>
        <taxon>Ancylobacter</taxon>
    </lineage>
</organism>
<evidence type="ECO:0000259" key="1">
    <source>
        <dbReference type="Pfam" id="PF00561"/>
    </source>
</evidence>
<dbReference type="GO" id="GO:0016746">
    <property type="term" value="F:acyltransferase activity"/>
    <property type="evidence" value="ECO:0007669"/>
    <property type="project" value="UniProtKB-KW"/>
</dbReference>
<evidence type="ECO:0000313" key="3">
    <source>
        <dbReference type="Proteomes" id="UP000533469"/>
    </source>
</evidence>
<dbReference type="SUPFAM" id="SSF53474">
    <property type="entry name" value="alpha/beta-Hydrolases"/>
    <property type="match status" value="1"/>
</dbReference>